<keyword evidence="3" id="KW-1185">Reference proteome</keyword>
<evidence type="ECO:0000313" key="3">
    <source>
        <dbReference type="Proteomes" id="UP001152320"/>
    </source>
</evidence>
<dbReference type="AlphaFoldDB" id="A0A9Q1BBI7"/>
<dbReference type="OrthoDB" id="4369127at2759"/>
<proteinExistence type="predicted"/>
<accession>A0A9Q1BBI7</accession>
<evidence type="ECO:0000256" key="1">
    <source>
        <dbReference type="SAM" id="MobiDB-lite"/>
    </source>
</evidence>
<gene>
    <name evidence="2" type="ORF">HOLleu_42615</name>
</gene>
<sequence>MRYLGGEAKRELLVMDNRDNIDEIFRLLQNIYGESIPLTTLLTKFYARSQQTSEGIRNYALTLRELVYKIKQVAPESVSDKLIRDKFVEGINSTYIKCEVKRAIRTNPDLTFDKAITEAITLEGERLEYESMGEDTTIQLQRLDKSRPQKDTPELVRLRDTIQDLQKKTVNLEGKLEQSSHHTEATMPPPSRKQQFRFTEDGMPICWKCNGTGHMGRDSGRYFQQSHLYDMDQARQQPRQQPRQPQWWGNDGRPLN</sequence>
<comment type="caution">
    <text evidence="2">The sequence shown here is derived from an EMBL/GenBank/DDBJ whole genome shotgun (WGS) entry which is preliminary data.</text>
</comment>
<dbReference type="EMBL" id="JAIZAY010000101">
    <property type="protein sequence ID" value="KAJ8019039.1"/>
    <property type="molecule type" value="Genomic_DNA"/>
</dbReference>
<feature type="region of interest" description="Disordered" evidence="1">
    <location>
        <begin position="233"/>
        <end position="256"/>
    </location>
</feature>
<feature type="compositionally biased region" description="Basic and acidic residues" evidence="1">
    <location>
        <begin position="174"/>
        <end position="184"/>
    </location>
</feature>
<reference evidence="2" key="1">
    <citation type="submission" date="2021-10" db="EMBL/GenBank/DDBJ databases">
        <title>Tropical sea cucumber genome reveals ecological adaptation and Cuvierian tubules defense mechanism.</title>
        <authorList>
            <person name="Chen T."/>
        </authorList>
    </citation>
    <scope>NUCLEOTIDE SEQUENCE</scope>
    <source>
        <strain evidence="2">Nanhai2018</strain>
        <tissue evidence="2">Muscle</tissue>
    </source>
</reference>
<name>A0A9Q1BBI7_HOLLE</name>
<feature type="region of interest" description="Disordered" evidence="1">
    <location>
        <begin position="173"/>
        <end position="195"/>
    </location>
</feature>
<evidence type="ECO:0000313" key="2">
    <source>
        <dbReference type="EMBL" id="KAJ8019039.1"/>
    </source>
</evidence>
<protein>
    <submittedName>
        <fullName evidence="2">Uncharacterized protein</fullName>
    </submittedName>
</protein>
<feature type="compositionally biased region" description="Low complexity" evidence="1">
    <location>
        <begin position="235"/>
        <end position="246"/>
    </location>
</feature>
<dbReference type="Proteomes" id="UP001152320">
    <property type="component" value="Unassembled WGS sequence"/>
</dbReference>
<organism evidence="2 3">
    <name type="scientific">Holothuria leucospilota</name>
    <name type="common">Black long sea cucumber</name>
    <name type="synonym">Mertensiothuria leucospilota</name>
    <dbReference type="NCBI Taxonomy" id="206669"/>
    <lineage>
        <taxon>Eukaryota</taxon>
        <taxon>Metazoa</taxon>
        <taxon>Echinodermata</taxon>
        <taxon>Eleutherozoa</taxon>
        <taxon>Echinozoa</taxon>
        <taxon>Holothuroidea</taxon>
        <taxon>Aspidochirotacea</taxon>
        <taxon>Aspidochirotida</taxon>
        <taxon>Holothuriidae</taxon>
        <taxon>Holothuria</taxon>
    </lineage>
</organism>